<dbReference type="OrthoDB" id="5347061at2759"/>
<dbReference type="AlphaFoldDB" id="A0A9P9E9D7"/>
<dbReference type="PANTHER" id="PTHR33112">
    <property type="entry name" value="DOMAIN PROTEIN, PUTATIVE-RELATED"/>
    <property type="match status" value="1"/>
</dbReference>
<reference evidence="2" key="1">
    <citation type="journal article" date="2021" name="Nat. Commun.">
        <title>Genetic determinants of endophytism in the Arabidopsis root mycobiome.</title>
        <authorList>
            <person name="Mesny F."/>
            <person name="Miyauchi S."/>
            <person name="Thiergart T."/>
            <person name="Pickel B."/>
            <person name="Atanasova L."/>
            <person name="Karlsson M."/>
            <person name="Huettel B."/>
            <person name="Barry K.W."/>
            <person name="Haridas S."/>
            <person name="Chen C."/>
            <person name="Bauer D."/>
            <person name="Andreopoulos W."/>
            <person name="Pangilinan J."/>
            <person name="LaButti K."/>
            <person name="Riley R."/>
            <person name="Lipzen A."/>
            <person name="Clum A."/>
            <person name="Drula E."/>
            <person name="Henrissat B."/>
            <person name="Kohler A."/>
            <person name="Grigoriev I.V."/>
            <person name="Martin F.M."/>
            <person name="Hacquard S."/>
        </authorList>
    </citation>
    <scope>NUCLEOTIDE SEQUENCE</scope>
    <source>
        <strain evidence="2">MPI-CAGE-CH-0243</strain>
    </source>
</reference>
<dbReference type="PANTHER" id="PTHR33112:SF16">
    <property type="entry name" value="HETEROKARYON INCOMPATIBILITY DOMAIN-CONTAINING PROTEIN"/>
    <property type="match status" value="1"/>
</dbReference>
<name>A0A9P9E9D7_9PLEO</name>
<protein>
    <recommendedName>
        <fullName evidence="1">Heterokaryon incompatibility domain-containing protein</fullName>
    </recommendedName>
</protein>
<gene>
    <name evidence="2" type="ORF">B0J11DRAFT_426060</name>
</gene>
<dbReference type="EMBL" id="JAGMWT010000002">
    <property type="protein sequence ID" value="KAH7135009.1"/>
    <property type="molecule type" value="Genomic_DNA"/>
</dbReference>
<evidence type="ECO:0000259" key="1">
    <source>
        <dbReference type="Pfam" id="PF06985"/>
    </source>
</evidence>
<comment type="caution">
    <text evidence="2">The sequence shown here is derived from an EMBL/GenBank/DDBJ whole genome shotgun (WGS) entry which is preliminary data.</text>
</comment>
<dbReference type="Proteomes" id="UP000700596">
    <property type="component" value="Unassembled WGS sequence"/>
</dbReference>
<dbReference type="InterPro" id="IPR010730">
    <property type="entry name" value="HET"/>
</dbReference>
<organism evidence="2 3">
    <name type="scientific">Dendryphion nanum</name>
    <dbReference type="NCBI Taxonomy" id="256645"/>
    <lineage>
        <taxon>Eukaryota</taxon>
        <taxon>Fungi</taxon>
        <taxon>Dikarya</taxon>
        <taxon>Ascomycota</taxon>
        <taxon>Pezizomycotina</taxon>
        <taxon>Dothideomycetes</taxon>
        <taxon>Pleosporomycetidae</taxon>
        <taxon>Pleosporales</taxon>
        <taxon>Torulaceae</taxon>
        <taxon>Dendryphion</taxon>
    </lineage>
</organism>
<keyword evidence="3" id="KW-1185">Reference proteome</keyword>
<sequence>MFQQIDSLCIIRNHNDDWTREAGSMADVYANALLTTAADWGQDSDCGLFYSEEFKATPAANIEDENRWMHRIFSCYHPEELKVN</sequence>
<dbReference type="Pfam" id="PF06985">
    <property type="entry name" value="HET"/>
    <property type="match status" value="1"/>
</dbReference>
<evidence type="ECO:0000313" key="3">
    <source>
        <dbReference type="Proteomes" id="UP000700596"/>
    </source>
</evidence>
<accession>A0A9P9E9D7</accession>
<evidence type="ECO:0000313" key="2">
    <source>
        <dbReference type="EMBL" id="KAH7135009.1"/>
    </source>
</evidence>
<feature type="domain" description="Heterokaryon incompatibility" evidence="1">
    <location>
        <begin position="5"/>
        <end position="67"/>
    </location>
</feature>
<proteinExistence type="predicted"/>